<dbReference type="SUPFAM" id="SSF144083">
    <property type="entry name" value="Magnesium transport protein CorA, transmembrane region"/>
    <property type="match status" value="1"/>
</dbReference>
<keyword evidence="2 6" id="KW-0812">Transmembrane</keyword>
<dbReference type="Proteomes" id="UP001480595">
    <property type="component" value="Unassembled WGS sequence"/>
</dbReference>
<dbReference type="InterPro" id="IPR050829">
    <property type="entry name" value="CorA_MIT"/>
</dbReference>
<organism evidence="7 8">
    <name type="scientific">Apiospora phragmitis</name>
    <dbReference type="NCBI Taxonomy" id="2905665"/>
    <lineage>
        <taxon>Eukaryota</taxon>
        <taxon>Fungi</taxon>
        <taxon>Dikarya</taxon>
        <taxon>Ascomycota</taxon>
        <taxon>Pezizomycotina</taxon>
        <taxon>Sordariomycetes</taxon>
        <taxon>Xylariomycetidae</taxon>
        <taxon>Amphisphaeriales</taxon>
        <taxon>Apiosporaceae</taxon>
        <taxon>Apiospora</taxon>
    </lineage>
</organism>
<dbReference type="PANTHER" id="PTHR47685:SF1">
    <property type="entry name" value="MAGNESIUM TRANSPORT PROTEIN CORA"/>
    <property type="match status" value="1"/>
</dbReference>
<evidence type="ECO:0000256" key="1">
    <source>
        <dbReference type="ARBA" id="ARBA00004141"/>
    </source>
</evidence>
<keyword evidence="8" id="KW-1185">Reference proteome</keyword>
<keyword evidence="3 6" id="KW-1133">Transmembrane helix</keyword>
<feature type="compositionally biased region" description="Polar residues" evidence="5">
    <location>
        <begin position="252"/>
        <end position="277"/>
    </location>
</feature>
<dbReference type="EMBL" id="JAQQWL010000004">
    <property type="protein sequence ID" value="KAK8076229.1"/>
    <property type="molecule type" value="Genomic_DNA"/>
</dbReference>
<name>A0ABR1VYC9_9PEZI</name>
<reference evidence="7 8" key="1">
    <citation type="submission" date="2023-01" db="EMBL/GenBank/DDBJ databases">
        <title>Analysis of 21 Apiospora genomes using comparative genomics revels a genus with tremendous synthesis potential of carbohydrate active enzymes and secondary metabolites.</title>
        <authorList>
            <person name="Sorensen T."/>
        </authorList>
    </citation>
    <scope>NUCLEOTIDE SEQUENCE [LARGE SCALE GENOMIC DNA]</scope>
    <source>
        <strain evidence="7 8">CBS 135458</strain>
    </source>
</reference>
<dbReference type="PANTHER" id="PTHR47685">
    <property type="entry name" value="MAGNESIUM TRANSPORT PROTEIN CORA"/>
    <property type="match status" value="1"/>
</dbReference>
<dbReference type="GeneID" id="92087973"/>
<keyword evidence="4 6" id="KW-0472">Membrane</keyword>
<comment type="caution">
    <text evidence="7">The sequence shown here is derived from an EMBL/GenBank/DDBJ whole genome shotgun (WGS) entry which is preliminary data.</text>
</comment>
<accession>A0ABR1VYC9</accession>
<dbReference type="Pfam" id="PF01544">
    <property type="entry name" value="CorA"/>
    <property type="match status" value="1"/>
</dbReference>
<feature type="region of interest" description="Disordered" evidence="5">
    <location>
        <begin position="252"/>
        <end position="302"/>
    </location>
</feature>
<evidence type="ECO:0000256" key="6">
    <source>
        <dbReference type="SAM" id="Phobius"/>
    </source>
</evidence>
<comment type="subcellular location">
    <subcellularLocation>
        <location evidence="1">Membrane</location>
        <topology evidence="1">Multi-pass membrane protein</topology>
    </subcellularLocation>
</comment>
<protein>
    <submittedName>
        <fullName evidence="7">Uncharacterized protein</fullName>
    </submittedName>
</protein>
<dbReference type="RefSeq" id="XP_066719188.1">
    <property type="nucleotide sequence ID" value="XM_066854910.1"/>
</dbReference>
<dbReference type="Gene3D" id="1.20.58.340">
    <property type="entry name" value="Magnesium transport protein CorA, transmembrane region"/>
    <property type="match status" value="1"/>
</dbReference>
<evidence type="ECO:0000313" key="8">
    <source>
        <dbReference type="Proteomes" id="UP001480595"/>
    </source>
</evidence>
<evidence type="ECO:0000256" key="4">
    <source>
        <dbReference type="ARBA" id="ARBA00023136"/>
    </source>
</evidence>
<evidence type="ECO:0000256" key="2">
    <source>
        <dbReference type="ARBA" id="ARBA00022692"/>
    </source>
</evidence>
<evidence type="ECO:0000313" key="7">
    <source>
        <dbReference type="EMBL" id="KAK8076229.1"/>
    </source>
</evidence>
<feature type="transmembrane region" description="Helical" evidence="6">
    <location>
        <begin position="129"/>
        <end position="149"/>
    </location>
</feature>
<feature type="transmembrane region" description="Helical" evidence="6">
    <location>
        <begin position="169"/>
        <end position="186"/>
    </location>
</feature>
<gene>
    <name evidence="7" type="ORF">PG994_003501</name>
</gene>
<dbReference type="InterPro" id="IPR002523">
    <property type="entry name" value="MgTranspt_CorA/ZnTranspt_ZntB"/>
</dbReference>
<proteinExistence type="predicted"/>
<feature type="compositionally biased region" description="Basic and acidic residues" evidence="5">
    <location>
        <begin position="278"/>
        <end position="287"/>
    </location>
</feature>
<feature type="region of interest" description="Disordered" evidence="5">
    <location>
        <begin position="18"/>
        <end position="51"/>
    </location>
</feature>
<evidence type="ECO:0000256" key="3">
    <source>
        <dbReference type="ARBA" id="ARBA00022989"/>
    </source>
</evidence>
<evidence type="ECO:0000256" key="5">
    <source>
        <dbReference type="SAM" id="MobiDB-lite"/>
    </source>
</evidence>
<sequence length="302" mass="34612">METNLSLYNKSLRHQKEVAKRIKDQQTDTHQPLNEKEVEAKKLKEEKLKEAKEKSDERQDYTWFMLKADELRELVDGRIAELCELRASAVSTADSVKDLLELKQQQAGVVQAWQAVNQASETIKQGRSIMMFTLVTIVFLPLSFMSSIFGMNNQEFSGGGWAIRNELRLMFPVSAAVIVISLFWAYSDWSRVFLWALYKRSTTWVVVKTRLFDFWLDISKPKKDMIEKANRASENLFNEARQARYKRNLKASNAETGGQTVETAGCTPVSSTASDNKQAQERQEHQNGRSPDVEMGISSHQY</sequence>
<dbReference type="InterPro" id="IPR045863">
    <property type="entry name" value="CorA_TM1_TM2"/>
</dbReference>